<feature type="compositionally biased region" description="Polar residues" evidence="3">
    <location>
        <begin position="27"/>
        <end position="39"/>
    </location>
</feature>
<evidence type="ECO:0000256" key="1">
    <source>
        <dbReference type="ARBA" id="ARBA00008996"/>
    </source>
</evidence>
<organism evidence="4">
    <name type="scientific">Tomato leaf curl virus</name>
    <dbReference type="NCBI Taxonomy" id="28350"/>
    <lineage>
        <taxon>Viruses</taxon>
        <taxon>Monodnaviria</taxon>
        <taxon>Shotokuvirae</taxon>
        <taxon>Cressdnaviricota</taxon>
        <taxon>Repensiviricetes</taxon>
        <taxon>Geplafuvirales</taxon>
        <taxon>Geminiviridae</taxon>
        <taxon>Begomovirus</taxon>
        <taxon>Begomovirus solanumaustraliaense</taxon>
    </lineage>
</organism>
<reference evidence="4" key="1">
    <citation type="journal article" date="2020" name="Front. Microbiol.">
        <title>Biology and Interaction of the Natural Occurrence of Distinct Monopartite Begomoviruses Associated With Satellites in Capsicum annum From India.</title>
        <authorList>
            <person name="Mishra M."/>
            <person name="Verma R.K."/>
            <person name="Marwal A."/>
            <person name="Sharma P."/>
            <person name="Gaur R.K."/>
        </authorList>
    </citation>
    <scope>NUCLEOTIDE SEQUENCE</scope>
    <source>
        <strain evidence="4">CS1</strain>
    </source>
</reference>
<accession>A0A2S1GGT0</accession>
<comment type="similarity">
    <text evidence="1">Belongs to the geminiviridae protein AC4/C4 family.</text>
</comment>
<keyword evidence="2" id="KW-0945">Host-virus interaction</keyword>
<evidence type="ECO:0000256" key="3">
    <source>
        <dbReference type="SAM" id="MobiDB-lite"/>
    </source>
</evidence>
<sequence length="97" mass="10781">MGLLTCMCSSSSKESSSAKTIDSSTSHPQTGQPNSTQTSRELRAPAMSSPISRRTVITSIMGCFRSMDDLLEEVNRQLMMLQQRPYMQGSKLRLSIY</sequence>
<gene>
    <name evidence="4" type="primary">C4</name>
</gene>
<feature type="compositionally biased region" description="Low complexity" evidence="3">
    <location>
        <begin position="9"/>
        <end position="26"/>
    </location>
</feature>
<evidence type="ECO:0000256" key="2">
    <source>
        <dbReference type="ARBA" id="ARBA00022581"/>
    </source>
</evidence>
<name>A0A2S1GGT0_9GEMI</name>
<proteinExistence type="inferred from homology"/>
<protein>
    <submittedName>
        <fullName evidence="4">C4 protein</fullName>
    </submittedName>
</protein>
<evidence type="ECO:0000313" key="4">
    <source>
        <dbReference type="EMBL" id="AWD84450.1"/>
    </source>
</evidence>
<feature type="region of interest" description="Disordered" evidence="3">
    <location>
        <begin position="1"/>
        <end position="51"/>
    </location>
</feature>
<dbReference type="EMBL" id="MF737344">
    <property type="protein sequence ID" value="AWD84450.1"/>
    <property type="molecule type" value="Genomic_DNA"/>
</dbReference>
<dbReference type="Pfam" id="PF01492">
    <property type="entry name" value="Gemini_C4"/>
    <property type="match status" value="1"/>
</dbReference>
<dbReference type="InterPro" id="IPR002488">
    <property type="entry name" value="Gemini_C4"/>
</dbReference>